<dbReference type="NCBIfam" id="NF008454">
    <property type="entry name" value="PRK11316.1"/>
    <property type="match status" value="1"/>
</dbReference>
<dbReference type="HAMAP" id="MF_01603">
    <property type="entry name" value="HldE"/>
    <property type="match status" value="1"/>
</dbReference>
<evidence type="ECO:0000313" key="16">
    <source>
        <dbReference type="Proteomes" id="UP000324194"/>
    </source>
</evidence>
<dbReference type="InterPro" id="IPR011914">
    <property type="entry name" value="RfaE_dom_II"/>
</dbReference>
<comment type="catalytic activity">
    <reaction evidence="12">
        <text>D-glycero-beta-D-manno-heptose 7-phosphate + ATP = D-glycero-beta-D-manno-heptose 1,7-bisphosphate + ADP + H(+)</text>
        <dbReference type="Rhea" id="RHEA:27473"/>
        <dbReference type="ChEBI" id="CHEBI:15378"/>
        <dbReference type="ChEBI" id="CHEBI:30616"/>
        <dbReference type="ChEBI" id="CHEBI:60204"/>
        <dbReference type="ChEBI" id="CHEBI:60208"/>
        <dbReference type="ChEBI" id="CHEBI:456216"/>
        <dbReference type="EC" id="2.7.1.167"/>
    </reaction>
</comment>
<evidence type="ECO:0000256" key="3">
    <source>
        <dbReference type="ARBA" id="ARBA00004713"/>
    </source>
</evidence>
<protein>
    <recommendedName>
        <fullName evidence="12">Bifunctional protein HldE</fullName>
    </recommendedName>
    <domain>
        <recommendedName>
            <fullName evidence="12">D-beta-D-heptose 7-phosphate kinase</fullName>
            <ecNumber evidence="12">2.7.1.167</ecNumber>
        </recommendedName>
        <alternativeName>
            <fullName evidence="12">D-beta-D-heptose 7-phosphotransferase</fullName>
        </alternativeName>
        <alternativeName>
            <fullName evidence="12">D-glycero-beta-D-manno-heptose-7-phosphate kinase</fullName>
        </alternativeName>
    </domain>
    <domain>
        <recommendedName>
            <fullName evidence="12">D-beta-D-heptose 1-phosphate adenylyltransferase</fullName>
            <ecNumber evidence="12">2.7.7.70</ecNumber>
        </recommendedName>
        <alternativeName>
            <fullName evidence="12">D-glycero-beta-D-manno-heptose 1-phosphate adenylyltransferase</fullName>
        </alternativeName>
    </domain>
</protein>
<proteinExistence type="inferred from homology"/>
<dbReference type="UniPathway" id="UPA00958"/>
<evidence type="ECO:0000256" key="8">
    <source>
        <dbReference type="ARBA" id="ARBA00022840"/>
    </source>
</evidence>
<comment type="pathway">
    <text evidence="12">Nucleotide-sugar biosynthesis; ADP-L-glycero-beta-D-manno-heptose biosynthesis; ADP-L-glycero-beta-D-manno-heptose from D-glycero-beta-D-manno-heptose 7-phosphate: step 3/4.</text>
</comment>
<evidence type="ECO:0000256" key="10">
    <source>
        <dbReference type="ARBA" id="ARBA00023277"/>
    </source>
</evidence>
<dbReference type="KEGG" id="asip:AQUSIP_03160"/>
<feature type="domain" description="Carbohydrate kinase PfkB" evidence="13">
    <location>
        <begin position="15"/>
        <end position="305"/>
    </location>
</feature>
<reference evidence="15 16" key="1">
    <citation type="submission" date="2019-08" db="EMBL/GenBank/DDBJ databases">
        <authorList>
            <person name="Guy L."/>
        </authorList>
    </citation>
    <scope>NUCLEOTIDE SEQUENCE [LARGE SCALE GENOMIC DNA]</scope>
    <source>
        <strain evidence="15 16">SGT-108</strain>
    </source>
</reference>
<dbReference type="InterPro" id="IPR004821">
    <property type="entry name" value="Cyt_trans-like"/>
</dbReference>
<dbReference type="InterPro" id="IPR023030">
    <property type="entry name" value="Bifunc_HldE"/>
</dbReference>
<dbReference type="InterPro" id="IPR029056">
    <property type="entry name" value="Ribokinase-like"/>
</dbReference>
<dbReference type="GO" id="GO:0005524">
    <property type="term" value="F:ATP binding"/>
    <property type="evidence" value="ECO:0007669"/>
    <property type="project" value="UniProtKB-UniRule"/>
</dbReference>
<evidence type="ECO:0000313" key="15">
    <source>
        <dbReference type="EMBL" id="VVC75041.1"/>
    </source>
</evidence>
<gene>
    <name evidence="12 15" type="primary">hldE</name>
    <name evidence="15" type="ORF">AQUSIP_03160</name>
</gene>
<evidence type="ECO:0000256" key="12">
    <source>
        <dbReference type="HAMAP-Rule" id="MF_01603"/>
    </source>
</evidence>
<keyword evidence="10 12" id="KW-0119">Carbohydrate metabolism</keyword>
<keyword evidence="5 12" id="KW-0548">Nucleotidyltransferase</keyword>
<name>A0A5E4PFB0_9COXI</name>
<evidence type="ECO:0000259" key="14">
    <source>
        <dbReference type="Pfam" id="PF01467"/>
    </source>
</evidence>
<evidence type="ECO:0000256" key="5">
    <source>
        <dbReference type="ARBA" id="ARBA00022695"/>
    </source>
</evidence>
<dbReference type="NCBIfam" id="TIGR00125">
    <property type="entry name" value="cyt_tran_rel"/>
    <property type="match status" value="1"/>
</dbReference>
<feature type="active site" evidence="12">
    <location>
        <position position="267"/>
    </location>
</feature>
<feature type="domain" description="Cytidyltransferase-like" evidence="14">
    <location>
        <begin position="347"/>
        <end position="441"/>
    </location>
</feature>
<evidence type="ECO:0000256" key="1">
    <source>
        <dbReference type="ARBA" id="ARBA00002319"/>
    </source>
</evidence>
<dbReference type="FunFam" id="3.40.1190.20:FF:000002">
    <property type="entry name" value="Bifunctional protein HldE"/>
    <property type="match status" value="1"/>
</dbReference>
<dbReference type="GO" id="GO:0097171">
    <property type="term" value="P:ADP-L-glycero-beta-D-manno-heptose biosynthetic process"/>
    <property type="evidence" value="ECO:0007669"/>
    <property type="project" value="UniProtKB-UniPathway"/>
</dbReference>
<dbReference type="InterPro" id="IPR014729">
    <property type="entry name" value="Rossmann-like_a/b/a_fold"/>
</dbReference>
<keyword evidence="9 12" id="KW-0511">Multifunctional enzyme</keyword>
<comment type="pathway">
    <text evidence="3">Bacterial outer membrane biogenesis; LPS core biosynthesis.</text>
</comment>
<organism evidence="15 16">
    <name type="scientific">Aquicella siphonis</name>
    <dbReference type="NCBI Taxonomy" id="254247"/>
    <lineage>
        <taxon>Bacteria</taxon>
        <taxon>Pseudomonadati</taxon>
        <taxon>Pseudomonadota</taxon>
        <taxon>Gammaproteobacteria</taxon>
        <taxon>Legionellales</taxon>
        <taxon>Coxiellaceae</taxon>
        <taxon>Aquicella</taxon>
    </lineage>
</organism>
<evidence type="ECO:0000256" key="6">
    <source>
        <dbReference type="ARBA" id="ARBA00022741"/>
    </source>
</evidence>
<dbReference type="SUPFAM" id="SSF53613">
    <property type="entry name" value="Ribokinase-like"/>
    <property type="match status" value="1"/>
</dbReference>
<dbReference type="Gene3D" id="3.40.50.620">
    <property type="entry name" value="HUPs"/>
    <property type="match status" value="1"/>
</dbReference>
<dbReference type="AlphaFoldDB" id="A0A5E4PFB0"/>
<evidence type="ECO:0000256" key="2">
    <source>
        <dbReference type="ARBA" id="ARBA00003753"/>
    </source>
</evidence>
<dbReference type="EC" id="2.7.7.70" evidence="12"/>
<dbReference type="PANTHER" id="PTHR46969">
    <property type="entry name" value="BIFUNCTIONAL PROTEIN HLDE"/>
    <property type="match status" value="1"/>
</dbReference>
<feature type="binding site" evidence="12">
    <location>
        <begin position="199"/>
        <end position="202"/>
    </location>
    <ligand>
        <name>ATP</name>
        <dbReference type="ChEBI" id="CHEBI:30616"/>
    </ligand>
</feature>
<evidence type="ECO:0000256" key="7">
    <source>
        <dbReference type="ARBA" id="ARBA00022777"/>
    </source>
</evidence>
<evidence type="ECO:0000256" key="9">
    <source>
        <dbReference type="ARBA" id="ARBA00023268"/>
    </source>
</evidence>
<dbReference type="InterPro" id="IPR011611">
    <property type="entry name" value="PfkB_dom"/>
</dbReference>
<dbReference type="EMBL" id="LR699119">
    <property type="protein sequence ID" value="VVC75041.1"/>
    <property type="molecule type" value="Genomic_DNA"/>
</dbReference>
<dbReference type="Pfam" id="PF00294">
    <property type="entry name" value="PfkB"/>
    <property type="match status" value="1"/>
</dbReference>
<comment type="function">
    <text evidence="1 12">Catalyzes the phosphorylation of D-glycero-D-manno-heptose 7-phosphate at the C-1 position to selectively form D-glycero-beta-D-manno-heptose-1,7-bisphosphate.</text>
</comment>
<dbReference type="GO" id="GO:0033786">
    <property type="term" value="F:heptose-1-phosphate adenylyltransferase activity"/>
    <property type="evidence" value="ECO:0007669"/>
    <property type="project" value="UniProtKB-UniRule"/>
</dbReference>
<dbReference type="PANTHER" id="PTHR46969:SF1">
    <property type="entry name" value="BIFUNCTIONAL PROTEIN HLDE"/>
    <property type="match status" value="1"/>
</dbReference>
<keyword evidence="7 12" id="KW-0418">Kinase</keyword>
<feature type="region of interest" description="Ribokinase" evidence="12">
    <location>
        <begin position="1"/>
        <end position="322"/>
    </location>
</feature>
<dbReference type="InterPro" id="IPR011913">
    <property type="entry name" value="RfaE_dom_I"/>
</dbReference>
<keyword evidence="6 12" id="KW-0547">Nucleotide-binding</keyword>
<comment type="catalytic activity">
    <reaction evidence="11 12">
        <text>D-glycero-beta-D-manno-heptose 1-phosphate + ATP + H(+) = ADP-D-glycero-beta-D-manno-heptose + diphosphate</text>
        <dbReference type="Rhea" id="RHEA:27465"/>
        <dbReference type="ChEBI" id="CHEBI:15378"/>
        <dbReference type="ChEBI" id="CHEBI:30616"/>
        <dbReference type="ChEBI" id="CHEBI:33019"/>
        <dbReference type="ChEBI" id="CHEBI:59967"/>
        <dbReference type="ChEBI" id="CHEBI:61593"/>
        <dbReference type="EC" id="2.7.7.70"/>
    </reaction>
</comment>
<dbReference type="Gene3D" id="3.40.1190.20">
    <property type="match status" value="1"/>
</dbReference>
<dbReference type="NCBIfam" id="TIGR02198">
    <property type="entry name" value="rfaE_dom_I"/>
    <property type="match status" value="1"/>
</dbReference>
<feature type="region of interest" description="Cytidylyltransferase" evidence="12">
    <location>
        <begin position="347"/>
        <end position="491"/>
    </location>
</feature>
<dbReference type="GO" id="GO:0005829">
    <property type="term" value="C:cytosol"/>
    <property type="evidence" value="ECO:0007669"/>
    <property type="project" value="TreeGrafter"/>
</dbReference>
<comment type="similarity">
    <text evidence="12">In the N-terminal section; belongs to the carbohydrate kinase PfkB family.</text>
</comment>
<dbReference type="Pfam" id="PF01467">
    <property type="entry name" value="CTP_transf_like"/>
    <property type="match status" value="1"/>
</dbReference>
<comment type="pathway">
    <text evidence="12">Nucleotide-sugar biosynthesis; ADP-L-glycero-beta-D-manno-heptose biosynthesis; ADP-L-glycero-beta-D-manno-heptose from D-glycero-beta-D-manno-heptose 7-phosphate: step 1/4.</text>
</comment>
<dbReference type="GO" id="GO:0033785">
    <property type="term" value="F:heptose 7-phosphate kinase activity"/>
    <property type="evidence" value="ECO:0007669"/>
    <property type="project" value="UniProtKB-UniRule"/>
</dbReference>
<dbReference type="UniPathway" id="UPA00356">
    <property type="reaction ID" value="UER00437"/>
</dbReference>
<comment type="subunit">
    <text evidence="12">Homodimer.</text>
</comment>
<dbReference type="CDD" id="cd01172">
    <property type="entry name" value="RfaE_like"/>
    <property type="match status" value="1"/>
</dbReference>
<keyword evidence="16" id="KW-1185">Reference proteome</keyword>
<evidence type="ECO:0000259" key="13">
    <source>
        <dbReference type="Pfam" id="PF00294"/>
    </source>
</evidence>
<keyword evidence="8 12" id="KW-0067">ATP-binding</keyword>
<accession>A0A5E4PFB0</accession>
<comment type="similarity">
    <text evidence="12">In the C-terminal section; belongs to the cytidylyltransferase family.</text>
</comment>
<dbReference type="Proteomes" id="UP000324194">
    <property type="component" value="Chromosome 1"/>
</dbReference>
<dbReference type="EC" id="2.7.1.167" evidence="12"/>
<comment type="function">
    <text evidence="2 12">Catalyzes the ADP transfer from ATP to D-glycero-beta-D-manno-heptose 1-phosphate, yielding ADP-D-glycero-beta-D-manno-heptose.</text>
</comment>
<dbReference type="RefSeq" id="WP_232051812.1">
    <property type="nucleotide sequence ID" value="NZ_LR699119.1"/>
</dbReference>
<dbReference type="GO" id="GO:0009244">
    <property type="term" value="P:lipopolysaccharide core region biosynthetic process"/>
    <property type="evidence" value="ECO:0007669"/>
    <property type="project" value="UniProtKB-UniPathway"/>
</dbReference>
<dbReference type="GO" id="GO:0016773">
    <property type="term" value="F:phosphotransferase activity, alcohol group as acceptor"/>
    <property type="evidence" value="ECO:0007669"/>
    <property type="project" value="InterPro"/>
</dbReference>
<dbReference type="PROSITE" id="PS00583">
    <property type="entry name" value="PFKB_KINASES_1"/>
    <property type="match status" value="1"/>
</dbReference>
<dbReference type="NCBIfam" id="TIGR02199">
    <property type="entry name" value="rfaE_dom_II"/>
    <property type="match status" value="1"/>
</dbReference>
<evidence type="ECO:0000256" key="11">
    <source>
        <dbReference type="ARBA" id="ARBA00047428"/>
    </source>
</evidence>
<keyword evidence="4 12" id="KW-0808">Transferase</keyword>
<dbReference type="InterPro" id="IPR002173">
    <property type="entry name" value="Carboh/pur_kinase_PfkB_CS"/>
</dbReference>
<dbReference type="SUPFAM" id="SSF52374">
    <property type="entry name" value="Nucleotidylyl transferase"/>
    <property type="match status" value="1"/>
</dbReference>
<evidence type="ECO:0000256" key="4">
    <source>
        <dbReference type="ARBA" id="ARBA00022679"/>
    </source>
</evidence>
<sequence length="491" mass="52763">MQYPLPQSLPDFGTASVLVIGDVMLDRYWFGDTSRISPEAPVPIVKIEGADNRPGGAGNVALNIAALGAKTTLLGITGNDEAAGLLDRQLTAAGVIHDLCRLDNLSTIIKLRVISRHQQLLRMDFEEKVVASSKDLLIERCRKYLGGANLLILSDYKKGTLSNPQALIQLAREAGVPVLVDPKGQDFSIYRHANIITPNFKEFEAVVGYCGSEQEILQKGRELLARYAIDTLLVTRGEDGMTLIEKDSSLHLPAYAREVLDVTGAGDTVISMLGTAVAAGMALPQATALANLAASIAVGKLGAAIVSTPELQVALTGKTSFATGIMNEEQLLRAVKEARAQGKRIIFTNGCFDIIHAGHVTCLQMAKQLGDFLVVAVNDDASIQKLKGPSRPVNHLEHRMTVLAGLDAVDWVVPFADDTPERLLRILKPDVLVKGGEYRLDQVVGADIVRSYGGEVRILGNKISSSSTIINRILDLAGETGNNLDEARQYG</sequence>